<reference evidence="12 13" key="1">
    <citation type="submission" date="2019-12" db="EMBL/GenBank/DDBJ databases">
        <title>Auraticoccus cholistani sp. nov., an actinomycete isolated from soil of Cholistan desert.</title>
        <authorList>
            <person name="Cheema M.T."/>
        </authorList>
    </citation>
    <scope>NUCLEOTIDE SEQUENCE [LARGE SCALE GENOMIC DNA]</scope>
    <source>
        <strain evidence="12 13">F435</strain>
    </source>
</reference>
<evidence type="ECO:0000256" key="6">
    <source>
        <dbReference type="ARBA" id="ARBA00023141"/>
    </source>
</evidence>
<evidence type="ECO:0000256" key="7">
    <source>
        <dbReference type="ARBA" id="ARBA00052328"/>
    </source>
</evidence>
<dbReference type="EMBL" id="WPCU01000010">
    <property type="protein sequence ID" value="MVA77355.1"/>
    <property type="molecule type" value="Genomic_DNA"/>
</dbReference>
<comment type="similarity">
    <text evidence="9">Belongs to the anthranilate phosphoribosyltransferase family.</text>
</comment>
<feature type="domain" description="Glycosyl transferase family 3 N-terminal" evidence="11">
    <location>
        <begin position="26"/>
        <end position="87"/>
    </location>
</feature>
<dbReference type="InterPro" id="IPR005940">
    <property type="entry name" value="Anthranilate_Pribosyl_Tfrase"/>
</dbReference>
<dbReference type="InterPro" id="IPR000312">
    <property type="entry name" value="Glycosyl_Trfase_fam3"/>
</dbReference>
<feature type="binding site" evidence="9">
    <location>
        <position position="101"/>
    </location>
    <ligand>
        <name>5-phospho-alpha-D-ribose 1-diphosphate</name>
        <dbReference type="ChEBI" id="CHEBI:58017"/>
    </ligand>
</feature>
<comment type="caution">
    <text evidence="12">The sequence shown here is derived from an EMBL/GenBank/DDBJ whole genome shotgun (WGS) entry which is preliminary data.</text>
</comment>
<dbReference type="EC" id="2.4.2.18" evidence="9"/>
<dbReference type="SUPFAM" id="SSF47648">
    <property type="entry name" value="Nucleoside phosphorylase/phosphoribosyltransferase N-terminal domain"/>
    <property type="match status" value="1"/>
</dbReference>
<comment type="catalytic activity">
    <reaction evidence="7 9">
        <text>N-(5-phospho-beta-D-ribosyl)anthranilate + diphosphate = 5-phospho-alpha-D-ribose 1-diphosphate + anthranilate</text>
        <dbReference type="Rhea" id="RHEA:11768"/>
        <dbReference type="ChEBI" id="CHEBI:16567"/>
        <dbReference type="ChEBI" id="CHEBI:18277"/>
        <dbReference type="ChEBI" id="CHEBI:33019"/>
        <dbReference type="ChEBI" id="CHEBI:58017"/>
        <dbReference type="EC" id="2.4.2.18"/>
    </reaction>
</comment>
<feature type="binding site" evidence="9">
    <location>
        <position position="187"/>
    </location>
    <ligand>
        <name>anthranilate</name>
        <dbReference type="ChEBI" id="CHEBI:16567"/>
        <label>2</label>
    </ligand>
</feature>
<feature type="binding site" evidence="9">
    <location>
        <begin position="129"/>
        <end position="137"/>
    </location>
    <ligand>
        <name>5-phospho-alpha-D-ribose 1-diphosphate</name>
        <dbReference type="ChEBI" id="CHEBI:58017"/>
    </ligand>
</feature>
<dbReference type="AlphaFoldDB" id="A0A6A9UZA9"/>
<accession>A0A6A9UZA9</accession>
<keyword evidence="9" id="KW-0460">Magnesium</keyword>
<feature type="binding site" evidence="9">
    <location>
        <position position="246"/>
    </location>
    <ligand>
        <name>Mg(2+)</name>
        <dbReference type="ChEBI" id="CHEBI:18420"/>
        <label>1</label>
    </ligand>
</feature>
<dbReference type="FunFam" id="3.40.1030.10:FF:000002">
    <property type="entry name" value="Anthranilate phosphoribosyltransferase"/>
    <property type="match status" value="1"/>
</dbReference>
<keyword evidence="13" id="KW-1185">Reference proteome</keyword>
<feature type="binding site" evidence="9">
    <location>
        <position position="113"/>
    </location>
    <ligand>
        <name>Mg(2+)</name>
        <dbReference type="ChEBI" id="CHEBI:18420"/>
        <label>1</label>
    </ligand>
</feature>
<gene>
    <name evidence="9 12" type="primary">trpD</name>
    <name evidence="12" type="ORF">GC722_15190</name>
</gene>
<feature type="binding site" evidence="9">
    <location>
        <position position="132"/>
    </location>
    <ligand>
        <name>anthranilate</name>
        <dbReference type="ChEBI" id="CHEBI:16567"/>
        <label>1</label>
    </ligand>
</feature>
<feature type="binding site" evidence="9">
    <location>
        <position position="245"/>
    </location>
    <ligand>
        <name>Mg(2+)</name>
        <dbReference type="ChEBI" id="CHEBI:18420"/>
        <label>2</label>
    </ligand>
</feature>
<dbReference type="GO" id="GO:0000287">
    <property type="term" value="F:magnesium ion binding"/>
    <property type="evidence" value="ECO:0007669"/>
    <property type="project" value="UniProtKB-UniRule"/>
</dbReference>
<dbReference type="Proteomes" id="UP000435304">
    <property type="component" value="Unassembled WGS sequence"/>
</dbReference>
<dbReference type="Pfam" id="PF02885">
    <property type="entry name" value="Glycos_trans_3N"/>
    <property type="match status" value="1"/>
</dbReference>
<comment type="caution">
    <text evidence="9">Lacks conserved residue(s) required for the propagation of feature annotation.</text>
</comment>
<evidence type="ECO:0000256" key="5">
    <source>
        <dbReference type="ARBA" id="ARBA00022822"/>
    </source>
</evidence>
<keyword evidence="6 9" id="KW-0057">Aromatic amino acid biosynthesis</keyword>
<keyword evidence="9" id="KW-0479">Metal-binding</keyword>
<dbReference type="PANTHER" id="PTHR43285:SF2">
    <property type="entry name" value="ANTHRANILATE PHOSPHORIBOSYLTRANSFERASE"/>
    <property type="match status" value="1"/>
</dbReference>
<dbReference type="InterPro" id="IPR036320">
    <property type="entry name" value="Glycosyl_Trfase_fam3_N_dom_sf"/>
</dbReference>
<proteinExistence type="inferred from homology"/>
<keyword evidence="2 9" id="KW-0028">Amino-acid biosynthesis</keyword>
<feature type="binding site" evidence="9">
    <location>
        <position position="109"/>
    </location>
    <ligand>
        <name>5-phospho-alpha-D-ribose 1-diphosphate</name>
        <dbReference type="ChEBI" id="CHEBI:58017"/>
    </ligand>
</feature>
<comment type="similarity">
    <text evidence="8">In the C-terminal section; belongs to the anthranilate phosphoribosyltransferase family.</text>
</comment>
<comment type="cofactor">
    <cofactor evidence="9">
        <name>Mg(2+)</name>
        <dbReference type="ChEBI" id="CHEBI:18420"/>
    </cofactor>
    <text evidence="9">Binds 2 magnesium ions per monomer.</text>
</comment>
<dbReference type="HAMAP" id="MF_00211">
    <property type="entry name" value="TrpD"/>
    <property type="match status" value="1"/>
</dbReference>
<comment type="function">
    <text evidence="9">Catalyzes the transfer of the phosphoribosyl group of 5-phosphorylribose-1-pyrophosphate (PRPP) to anthranilate to yield N-(5'-phosphoribosyl)-anthranilate (PRA).</text>
</comment>
<evidence type="ECO:0000256" key="3">
    <source>
        <dbReference type="ARBA" id="ARBA00022676"/>
    </source>
</evidence>
<dbReference type="Gene3D" id="3.40.1030.10">
    <property type="entry name" value="Nucleoside phosphorylase/phosphoribosyltransferase catalytic domain"/>
    <property type="match status" value="1"/>
</dbReference>
<dbReference type="Gene3D" id="1.20.970.10">
    <property type="entry name" value="Transferase, Pyrimidine Nucleoside Phosphorylase, Chain C"/>
    <property type="match status" value="1"/>
</dbReference>
<keyword evidence="4 9" id="KW-0808">Transferase</keyword>
<evidence type="ECO:0000256" key="9">
    <source>
        <dbReference type="HAMAP-Rule" id="MF_00211"/>
    </source>
</evidence>
<comment type="pathway">
    <text evidence="1 9">Amino-acid biosynthesis; L-tryptophan biosynthesis; L-tryptophan from chorismate: step 2/5.</text>
</comment>
<feature type="binding site" evidence="9">
    <location>
        <position position="141"/>
    </location>
    <ligand>
        <name>5-phospho-alpha-D-ribose 1-diphosphate</name>
        <dbReference type="ChEBI" id="CHEBI:58017"/>
    </ligand>
</feature>
<dbReference type="PANTHER" id="PTHR43285">
    <property type="entry name" value="ANTHRANILATE PHOSPHORIBOSYLTRANSFERASE"/>
    <property type="match status" value="1"/>
</dbReference>
<organism evidence="12 13">
    <name type="scientific">Auraticoccus cholistanensis</name>
    <dbReference type="NCBI Taxonomy" id="2656650"/>
    <lineage>
        <taxon>Bacteria</taxon>
        <taxon>Bacillati</taxon>
        <taxon>Actinomycetota</taxon>
        <taxon>Actinomycetes</taxon>
        <taxon>Propionibacteriales</taxon>
        <taxon>Propionibacteriaceae</taxon>
        <taxon>Auraticoccus</taxon>
    </lineage>
</organism>
<dbReference type="NCBIfam" id="TIGR01245">
    <property type="entry name" value="trpD"/>
    <property type="match status" value="1"/>
</dbReference>
<evidence type="ECO:0000259" key="11">
    <source>
        <dbReference type="Pfam" id="PF02885"/>
    </source>
</evidence>
<feature type="binding site" evidence="9">
    <location>
        <position position="101"/>
    </location>
    <ligand>
        <name>anthranilate</name>
        <dbReference type="ChEBI" id="CHEBI:16567"/>
        <label>1</label>
    </ligand>
</feature>
<keyword evidence="3 9" id="KW-0328">Glycosyltransferase</keyword>
<dbReference type="InterPro" id="IPR017459">
    <property type="entry name" value="Glycosyl_Trfase_fam3_N_dom"/>
</dbReference>
<name>A0A6A9UZA9_9ACTN</name>
<evidence type="ECO:0000256" key="8">
    <source>
        <dbReference type="ARBA" id="ARBA00061188"/>
    </source>
</evidence>
<comment type="subunit">
    <text evidence="9">Homodimer.</text>
</comment>
<evidence type="ECO:0000256" key="2">
    <source>
        <dbReference type="ARBA" id="ARBA00022605"/>
    </source>
</evidence>
<evidence type="ECO:0000256" key="1">
    <source>
        <dbReference type="ARBA" id="ARBA00004907"/>
    </source>
</evidence>
<evidence type="ECO:0000259" key="10">
    <source>
        <dbReference type="Pfam" id="PF00591"/>
    </source>
</evidence>
<feature type="binding site" evidence="9">
    <location>
        <begin position="111"/>
        <end position="114"/>
    </location>
    <ligand>
        <name>5-phospho-alpha-D-ribose 1-diphosphate</name>
        <dbReference type="ChEBI" id="CHEBI:58017"/>
    </ligand>
</feature>
<evidence type="ECO:0000313" key="13">
    <source>
        <dbReference type="Proteomes" id="UP000435304"/>
    </source>
</evidence>
<dbReference type="UniPathway" id="UPA00035">
    <property type="reaction ID" value="UER00041"/>
</dbReference>
<sequence>MPTLPTRTPEPVVTSSLPAPAHTWPDLLTAVVRGRDLDVPAARWAMTEILTGEATAVQIAGLAVALRAKGETVEELTGLADAMIEQATAVPLPGRLVDVVGSGGDRSNTVNISTMAAVVAAGAGARVAKHGNRSASSACGTADVLEELGVVLDLSPEQQARVLERAGIVFLFAPRYHSALRHTAPARRELGIATFFNFLGPLANPARPGSQAVGVADLRMADLVAGVLAGRGTSALVFHGDDGLDELTTTTESTVWLTRDGRLARTTFDPAQLGLARSRPEDLVGGDATVNARVVRDLLAGVGGPVRDIVLLNAAATLLAADGPDPDADVAEQLREPLERAARAVDSGAAAAVLERWVEATREVAAG</sequence>
<feature type="binding site" evidence="9">
    <location>
        <begin position="104"/>
        <end position="105"/>
    </location>
    <ligand>
        <name>5-phospho-alpha-D-ribose 1-diphosphate</name>
        <dbReference type="ChEBI" id="CHEBI:58017"/>
    </ligand>
</feature>
<dbReference type="Pfam" id="PF00591">
    <property type="entry name" value="Glycos_transf_3"/>
    <property type="match status" value="1"/>
</dbReference>
<feature type="binding site" evidence="9">
    <location>
        <position position="246"/>
    </location>
    <ligand>
        <name>Mg(2+)</name>
        <dbReference type="ChEBI" id="CHEBI:18420"/>
        <label>2</label>
    </ligand>
</feature>
<evidence type="ECO:0000313" key="12">
    <source>
        <dbReference type="EMBL" id="MVA77355.1"/>
    </source>
</evidence>
<feature type="domain" description="Glycosyl transferase family 3" evidence="10">
    <location>
        <begin position="95"/>
        <end position="350"/>
    </location>
</feature>
<dbReference type="GO" id="GO:0005829">
    <property type="term" value="C:cytosol"/>
    <property type="evidence" value="ECO:0007669"/>
    <property type="project" value="TreeGrafter"/>
</dbReference>
<dbReference type="SUPFAM" id="SSF52418">
    <property type="entry name" value="Nucleoside phosphorylase/phosphoribosyltransferase catalytic domain"/>
    <property type="match status" value="1"/>
</dbReference>
<protein>
    <recommendedName>
        <fullName evidence="9">Anthranilate phosphoribosyltransferase</fullName>
        <ecNumber evidence="9">2.4.2.18</ecNumber>
    </recommendedName>
</protein>
<dbReference type="GO" id="GO:0000162">
    <property type="term" value="P:L-tryptophan biosynthetic process"/>
    <property type="evidence" value="ECO:0007669"/>
    <property type="project" value="UniProtKB-UniRule"/>
</dbReference>
<keyword evidence="5 9" id="KW-0822">Tryptophan biosynthesis</keyword>
<evidence type="ECO:0000256" key="4">
    <source>
        <dbReference type="ARBA" id="ARBA00022679"/>
    </source>
</evidence>
<dbReference type="InterPro" id="IPR035902">
    <property type="entry name" value="Nuc_phospho_transferase"/>
</dbReference>
<dbReference type="GO" id="GO:0004048">
    <property type="term" value="F:anthranilate phosphoribosyltransferase activity"/>
    <property type="evidence" value="ECO:0007669"/>
    <property type="project" value="UniProtKB-UniRule"/>
</dbReference>